<dbReference type="GeneID" id="28491702"/>
<dbReference type="InterPro" id="IPR035906">
    <property type="entry name" value="MetI-like_sf"/>
</dbReference>
<feature type="transmembrane region" description="Helical" evidence="7">
    <location>
        <begin position="230"/>
        <end position="252"/>
    </location>
</feature>
<evidence type="ECO:0000256" key="7">
    <source>
        <dbReference type="RuleBase" id="RU363032"/>
    </source>
</evidence>
<evidence type="ECO:0000256" key="1">
    <source>
        <dbReference type="ARBA" id="ARBA00004651"/>
    </source>
</evidence>
<evidence type="ECO:0000313" key="9">
    <source>
        <dbReference type="EMBL" id="AMM54367.1"/>
    </source>
</evidence>
<keyword evidence="3" id="KW-1003">Cell membrane</keyword>
<dbReference type="RefSeq" id="WP_068323131.1">
    <property type="nucleotide sequence ID" value="NZ_CP010835.1"/>
</dbReference>
<dbReference type="Proteomes" id="UP000070587">
    <property type="component" value="Chromosome"/>
</dbReference>
<keyword evidence="2 7" id="KW-0813">Transport</keyword>
<evidence type="ECO:0000256" key="6">
    <source>
        <dbReference type="ARBA" id="ARBA00023136"/>
    </source>
</evidence>
<dbReference type="GO" id="GO:0055085">
    <property type="term" value="P:transmembrane transport"/>
    <property type="evidence" value="ECO:0007669"/>
    <property type="project" value="InterPro"/>
</dbReference>
<reference evidence="10" key="1">
    <citation type="submission" date="2015-02" db="EMBL/GenBank/DDBJ databases">
        <title>Pyrococcus kukulkanii sp. nov., a novel hyperthermophilic archaeon isolated from a deep-sea hydrothermal vent at the Guaymas Basin.</title>
        <authorList>
            <person name="Oger P.M."/>
            <person name="Callac N."/>
            <person name="Jebbar M."/>
            <person name="Godfroy A."/>
        </authorList>
    </citation>
    <scope>NUCLEOTIDE SEQUENCE [LARGE SCALE GENOMIC DNA]</scope>
    <source>
        <strain evidence="10">NCB100</strain>
    </source>
</reference>
<dbReference type="PROSITE" id="PS50928">
    <property type="entry name" value="ABC_TM1"/>
    <property type="match status" value="1"/>
</dbReference>
<keyword evidence="6 7" id="KW-0472">Membrane</keyword>
<evidence type="ECO:0000256" key="5">
    <source>
        <dbReference type="ARBA" id="ARBA00022989"/>
    </source>
</evidence>
<comment type="subcellular location">
    <subcellularLocation>
        <location evidence="1 7">Cell membrane</location>
        <topology evidence="1 7">Multi-pass membrane protein</topology>
    </subcellularLocation>
</comment>
<dbReference type="CDD" id="cd06261">
    <property type="entry name" value="TM_PBP2"/>
    <property type="match status" value="1"/>
</dbReference>
<dbReference type="PANTHER" id="PTHR43386">
    <property type="entry name" value="OLIGOPEPTIDE TRANSPORT SYSTEM PERMEASE PROTEIN APPC"/>
    <property type="match status" value="1"/>
</dbReference>
<dbReference type="SUPFAM" id="SSF161098">
    <property type="entry name" value="MetI-like"/>
    <property type="match status" value="1"/>
</dbReference>
<dbReference type="KEGG" id="pyc:TQ32_07660"/>
<feature type="transmembrane region" description="Helical" evidence="7">
    <location>
        <begin position="368"/>
        <end position="389"/>
    </location>
</feature>
<dbReference type="GO" id="GO:0005886">
    <property type="term" value="C:plasma membrane"/>
    <property type="evidence" value="ECO:0007669"/>
    <property type="project" value="UniProtKB-SubCell"/>
</dbReference>
<dbReference type="Gene3D" id="1.10.3720.10">
    <property type="entry name" value="MetI-like"/>
    <property type="match status" value="1"/>
</dbReference>
<dbReference type="Pfam" id="PF00528">
    <property type="entry name" value="BPD_transp_1"/>
    <property type="match status" value="1"/>
</dbReference>
<organism evidence="9 10">
    <name type="scientific">Pyrococcus kukulkanii</name>
    <dbReference type="NCBI Taxonomy" id="1609559"/>
    <lineage>
        <taxon>Archaea</taxon>
        <taxon>Methanobacteriati</taxon>
        <taxon>Methanobacteriota</taxon>
        <taxon>Thermococci</taxon>
        <taxon>Thermococcales</taxon>
        <taxon>Thermococcaceae</taxon>
        <taxon>Pyrococcus</taxon>
    </lineage>
</organism>
<feature type="transmembrane region" description="Helical" evidence="7">
    <location>
        <begin position="201"/>
        <end position="223"/>
    </location>
</feature>
<dbReference type="OrthoDB" id="312811at2157"/>
<dbReference type="PATRIC" id="fig|1609559.3.peg.1602"/>
<evidence type="ECO:0000256" key="4">
    <source>
        <dbReference type="ARBA" id="ARBA00022692"/>
    </source>
</evidence>
<proteinExistence type="inferred from homology"/>
<dbReference type="InterPro" id="IPR000515">
    <property type="entry name" value="MetI-like"/>
</dbReference>
<sequence>MKGKIGMVLILCFVIFALLANFTVSREDLDNWNNANYWVNNPKLAYPTWLCPLYKKTPTIEAEVFNGTFVYEHRFRDRPNDILFYIHDGTRIVEIKVIRPDGRIVIFKGKVRNNVISLNSDMREATISQLHIPIEKAMLKSSTFLLFSKIPDLDVLNGRYIFIVSGAEKVKVLGNCYGFLGTDRFGRDMWVGFILGMNNTLILTALVVGLTLLLGITVGIASMYSEIINWMLEVLTALPVFPFLLILTWLIATQGVGYNVRVSTLEFSVIFSLLTFGKFAKTVRMISLKERAMEYVRASIAIGGGETWVLKKHIMPKILEFSIRHVTFLVPRTIALVSIFGFFGLSPGINWGTYIIEAMNEGALYGGYWWWIIAPIIAMGVISLGFAMLSEELPKS</sequence>
<keyword evidence="5 7" id="KW-1133">Transmembrane helix</keyword>
<dbReference type="EMBL" id="CP010835">
    <property type="protein sequence ID" value="AMM54367.1"/>
    <property type="molecule type" value="Genomic_DNA"/>
</dbReference>
<protein>
    <recommendedName>
        <fullName evidence="8">ABC transmembrane type-1 domain-containing protein</fullName>
    </recommendedName>
</protein>
<name>A0A127BAU3_9EURY</name>
<evidence type="ECO:0000256" key="2">
    <source>
        <dbReference type="ARBA" id="ARBA00022448"/>
    </source>
</evidence>
<dbReference type="AlphaFoldDB" id="A0A127BAU3"/>
<evidence type="ECO:0000259" key="8">
    <source>
        <dbReference type="PROSITE" id="PS50928"/>
    </source>
</evidence>
<keyword evidence="4 7" id="KW-0812">Transmembrane</keyword>
<evidence type="ECO:0000256" key="3">
    <source>
        <dbReference type="ARBA" id="ARBA00022475"/>
    </source>
</evidence>
<comment type="similarity">
    <text evidence="7">Belongs to the binding-protein-dependent transport system permease family.</text>
</comment>
<evidence type="ECO:0000313" key="10">
    <source>
        <dbReference type="Proteomes" id="UP000070587"/>
    </source>
</evidence>
<reference evidence="9 10" key="2">
    <citation type="journal article" date="2016" name="Int. J. Syst. Evol. Microbiol.">
        <title>Pyrococcus kukulkanii sp. nov., a hyperthermophilic, piezophilic archaeon isolated from a deep-sea hydrothermal vent.</title>
        <authorList>
            <person name="Callac N."/>
            <person name="Oger P."/>
            <person name="Lesongeur F."/>
            <person name="Rattray J.E."/>
            <person name="Vannier P."/>
            <person name="Michoud G."/>
            <person name="Beauverger M."/>
            <person name="Gayet N."/>
            <person name="Rouxel O."/>
            <person name="Jebbar M."/>
            <person name="Godfroy A."/>
        </authorList>
    </citation>
    <scope>NUCLEOTIDE SEQUENCE [LARGE SCALE GENOMIC DNA]</scope>
    <source>
        <strain evidence="9 10">NCB100</strain>
    </source>
</reference>
<dbReference type="PANTHER" id="PTHR43386:SF1">
    <property type="entry name" value="D,D-DIPEPTIDE TRANSPORT SYSTEM PERMEASE PROTEIN DDPC-RELATED"/>
    <property type="match status" value="1"/>
</dbReference>
<gene>
    <name evidence="9" type="ORF">TQ32_07660</name>
</gene>
<feature type="transmembrane region" description="Helical" evidence="7">
    <location>
        <begin position="334"/>
        <end position="356"/>
    </location>
</feature>
<dbReference type="InterPro" id="IPR050366">
    <property type="entry name" value="BP-dependent_transpt_permease"/>
</dbReference>
<accession>A0A127BAU3</accession>
<dbReference type="STRING" id="1609559.TQ32_07660"/>
<feature type="domain" description="ABC transmembrane type-1" evidence="8">
    <location>
        <begin position="197"/>
        <end position="390"/>
    </location>
</feature>